<evidence type="ECO:0000256" key="15">
    <source>
        <dbReference type="SAM" id="SignalP"/>
    </source>
</evidence>
<keyword evidence="5" id="KW-0762">Sugar transport</keyword>
<keyword evidence="11" id="KW-0472">Membrane</keyword>
<evidence type="ECO:0000256" key="11">
    <source>
        <dbReference type="ARBA" id="ARBA00023136"/>
    </source>
</evidence>
<evidence type="ECO:0000256" key="10">
    <source>
        <dbReference type="ARBA" id="ARBA00023114"/>
    </source>
</evidence>
<evidence type="ECO:0000256" key="4">
    <source>
        <dbReference type="ARBA" id="ARBA00022452"/>
    </source>
</evidence>
<keyword evidence="10" id="KW-0626">Porin</keyword>
<keyword evidence="12" id="KW-0564">Palmitate</keyword>
<keyword evidence="8" id="KW-0625">Polysaccharide transport</keyword>
<evidence type="ECO:0000256" key="3">
    <source>
        <dbReference type="ARBA" id="ARBA00022448"/>
    </source>
</evidence>
<evidence type="ECO:0000256" key="2">
    <source>
        <dbReference type="ARBA" id="ARBA00009450"/>
    </source>
</evidence>
<keyword evidence="3" id="KW-0813">Transport</keyword>
<protein>
    <submittedName>
        <fullName evidence="18">Polysaccharide biosynthesis/export family protein</fullName>
    </submittedName>
</protein>
<dbReference type="Gene3D" id="3.30.1950.10">
    <property type="entry name" value="wza like domain"/>
    <property type="match status" value="1"/>
</dbReference>
<keyword evidence="6" id="KW-0812">Transmembrane</keyword>
<dbReference type="InterPro" id="IPR054765">
    <property type="entry name" value="SLBB_dom"/>
</dbReference>
<proteinExistence type="inferred from homology"/>
<dbReference type="EMBL" id="JBHRSP010000015">
    <property type="protein sequence ID" value="MFC3073142.1"/>
    <property type="molecule type" value="Genomic_DNA"/>
</dbReference>
<dbReference type="InterPro" id="IPR049712">
    <property type="entry name" value="Poly_export"/>
</dbReference>
<comment type="subcellular location">
    <subcellularLocation>
        <location evidence="1">Cell outer membrane</location>
        <topology evidence="1">Multi-pass membrane protein</topology>
    </subcellularLocation>
</comment>
<evidence type="ECO:0000256" key="5">
    <source>
        <dbReference type="ARBA" id="ARBA00022597"/>
    </source>
</evidence>
<dbReference type="RefSeq" id="WP_257310924.1">
    <property type="nucleotide sequence ID" value="NZ_JANFDG010000001.1"/>
</dbReference>
<feature type="domain" description="Polysaccharide export protein N-terminal" evidence="16">
    <location>
        <begin position="86"/>
        <end position="172"/>
    </location>
</feature>
<keyword evidence="9" id="KW-0406">Ion transport</keyword>
<dbReference type="Proteomes" id="UP001595377">
    <property type="component" value="Unassembled WGS sequence"/>
</dbReference>
<keyword evidence="14" id="KW-0449">Lipoprotein</keyword>
<feature type="signal peptide" evidence="15">
    <location>
        <begin position="1"/>
        <end position="22"/>
    </location>
</feature>
<evidence type="ECO:0000256" key="8">
    <source>
        <dbReference type="ARBA" id="ARBA00023047"/>
    </source>
</evidence>
<keyword evidence="7 15" id="KW-0732">Signal</keyword>
<dbReference type="PANTHER" id="PTHR33619">
    <property type="entry name" value="POLYSACCHARIDE EXPORT PROTEIN GFCE-RELATED"/>
    <property type="match status" value="1"/>
</dbReference>
<evidence type="ECO:0000256" key="6">
    <source>
        <dbReference type="ARBA" id="ARBA00022692"/>
    </source>
</evidence>
<feature type="domain" description="SLBB" evidence="17">
    <location>
        <begin position="180"/>
        <end position="255"/>
    </location>
</feature>
<gene>
    <name evidence="18" type="ORF">ACFOHH_08520</name>
</gene>
<evidence type="ECO:0000313" key="18">
    <source>
        <dbReference type="EMBL" id="MFC3073142.1"/>
    </source>
</evidence>
<evidence type="ECO:0000256" key="1">
    <source>
        <dbReference type="ARBA" id="ARBA00004571"/>
    </source>
</evidence>
<sequence length="398" mass="41975">MFTNLKLGLGFTLVAAILSGCAATPRAGPDDRAIEANAYVKVSAKDRQVGIDYALVDINASVLAYFGKEEAASFGGFGGGRGGPPTLPLGVGDVVAISVFEAQSGGLFIPADAGSRPGNFITLPEQTIDRAGTISVPYAGRVRAAGRSVDEVQQEIEDLLANRAIEPQVVITTVKSRSSQVAVLGDVRAPAKFELSPAGDRILDMISQAGGLSAPGIETYVTLQRRGKTATVLYDHLANTPAENIYVAPGDTIFVNRERRTYLAFGATGLSGRFDFEESGLTLGEALGKAGGLLDGRADPAQVMLYRTVSRDALAKLGVDTRKFASNEVPVIFRANLRDPATFFAVQKFAMHDKDIIYVSNSDSVELLKFLNLVNSVSSTAAGVSGDVVDTRNALRAL</sequence>
<keyword evidence="13" id="KW-0998">Cell outer membrane</keyword>
<keyword evidence="4" id="KW-1134">Transmembrane beta strand</keyword>
<accession>A0ABV7DEP1</accession>
<dbReference type="Gene3D" id="3.10.560.10">
    <property type="entry name" value="Outer membrane lipoprotein wza domain like"/>
    <property type="match status" value="2"/>
</dbReference>
<dbReference type="PROSITE" id="PS51257">
    <property type="entry name" value="PROKAR_LIPOPROTEIN"/>
    <property type="match status" value="1"/>
</dbReference>
<reference evidence="19" key="1">
    <citation type="journal article" date="2019" name="Int. J. Syst. Evol. Microbiol.">
        <title>The Global Catalogue of Microorganisms (GCM) 10K type strain sequencing project: providing services to taxonomists for standard genome sequencing and annotation.</title>
        <authorList>
            <consortium name="The Broad Institute Genomics Platform"/>
            <consortium name="The Broad Institute Genome Sequencing Center for Infectious Disease"/>
            <person name="Wu L."/>
            <person name="Ma J."/>
        </authorList>
    </citation>
    <scope>NUCLEOTIDE SEQUENCE [LARGE SCALE GENOMIC DNA]</scope>
    <source>
        <strain evidence="19">KCTC 52677</strain>
    </source>
</reference>
<evidence type="ECO:0000256" key="13">
    <source>
        <dbReference type="ARBA" id="ARBA00023237"/>
    </source>
</evidence>
<evidence type="ECO:0000256" key="12">
    <source>
        <dbReference type="ARBA" id="ARBA00023139"/>
    </source>
</evidence>
<dbReference type="Pfam" id="PF02563">
    <property type="entry name" value="Poly_export"/>
    <property type="match status" value="1"/>
</dbReference>
<dbReference type="InterPro" id="IPR003715">
    <property type="entry name" value="Poly_export_N"/>
</dbReference>
<organism evidence="18 19">
    <name type="scientific">Shinella pollutisoli</name>
    <dbReference type="NCBI Taxonomy" id="2250594"/>
    <lineage>
        <taxon>Bacteria</taxon>
        <taxon>Pseudomonadati</taxon>
        <taxon>Pseudomonadota</taxon>
        <taxon>Alphaproteobacteria</taxon>
        <taxon>Hyphomicrobiales</taxon>
        <taxon>Rhizobiaceae</taxon>
        <taxon>Shinella</taxon>
    </lineage>
</organism>
<dbReference type="PANTHER" id="PTHR33619:SF3">
    <property type="entry name" value="POLYSACCHARIDE EXPORT PROTEIN GFCE-RELATED"/>
    <property type="match status" value="1"/>
</dbReference>
<dbReference type="Pfam" id="PF22461">
    <property type="entry name" value="SLBB_2"/>
    <property type="match status" value="1"/>
</dbReference>
<evidence type="ECO:0000256" key="7">
    <source>
        <dbReference type="ARBA" id="ARBA00022729"/>
    </source>
</evidence>
<comment type="caution">
    <text evidence="18">The sequence shown here is derived from an EMBL/GenBank/DDBJ whole genome shotgun (WGS) entry which is preliminary data.</text>
</comment>
<name>A0ABV7DEP1_9HYPH</name>
<evidence type="ECO:0000259" key="16">
    <source>
        <dbReference type="Pfam" id="PF02563"/>
    </source>
</evidence>
<evidence type="ECO:0000256" key="9">
    <source>
        <dbReference type="ARBA" id="ARBA00023065"/>
    </source>
</evidence>
<evidence type="ECO:0000256" key="14">
    <source>
        <dbReference type="ARBA" id="ARBA00023288"/>
    </source>
</evidence>
<evidence type="ECO:0000259" key="17">
    <source>
        <dbReference type="Pfam" id="PF22461"/>
    </source>
</evidence>
<feature type="chain" id="PRO_5046437745" evidence="15">
    <location>
        <begin position="23"/>
        <end position="398"/>
    </location>
</feature>
<keyword evidence="19" id="KW-1185">Reference proteome</keyword>
<evidence type="ECO:0000313" key="19">
    <source>
        <dbReference type="Proteomes" id="UP001595377"/>
    </source>
</evidence>
<comment type="similarity">
    <text evidence="2">Belongs to the BexD/CtrA/VexA family.</text>
</comment>